<organism evidence="1 2">
    <name type="scientific">Solanum commersonii</name>
    <name type="common">Commerson's wild potato</name>
    <name type="synonym">Commerson's nightshade</name>
    <dbReference type="NCBI Taxonomy" id="4109"/>
    <lineage>
        <taxon>Eukaryota</taxon>
        <taxon>Viridiplantae</taxon>
        <taxon>Streptophyta</taxon>
        <taxon>Embryophyta</taxon>
        <taxon>Tracheophyta</taxon>
        <taxon>Spermatophyta</taxon>
        <taxon>Magnoliopsida</taxon>
        <taxon>eudicotyledons</taxon>
        <taxon>Gunneridae</taxon>
        <taxon>Pentapetalae</taxon>
        <taxon>asterids</taxon>
        <taxon>lamiids</taxon>
        <taxon>Solanales</taxon>
        <taxon>Solanaceae</taxon>
        <taxon>Solanoideae</taxon>
        <taxon>Solaneae</taxon>
        <taxon>Solanum</taxon>
    </lineage>
</organism>
<dbReference type="OrthoDB" id="410381at2759"/>
<keyword evidence="2" id="KW-1185">Reference proteome</keyword>
<protein>
    <recommendedName>
        <fullName evidence="3">Reverse transcriptase domain-containing protein</fullName>
    </recommendedName>
</protein>
<accession>A0A9J5WRC4</accession>
<evidence type="ECO:0008006" key="3">
    <source>
        <dbReference type="Google" id="ProtNLM"/>
    </source>
</evidence>
<dbReference type="EMBL" id="JACXVP010000011">
    <property type="protein sequence ID" value="KAG5578194.1"/>
    <property type="molecule type" value="Genomic_DNA"/>
</dbReference>
<proteinExistence type="predicted"/>
<dbReference type="AlphaFoldDB" id="A0A9J5WRC4"/>
<name>A0A9J5WRC4_SOLCO</name>
<evidence type="ECO:0000313" key="1">
    <source>
        <dbReference type="EMBL" id="KAG5578194.1"/>
    </source>
</evidence>
<gene>
    <name evidence="1" type="ORF">H5410_058328</name>
</gene>
<comment type="caution">
    <text evidence="1">The sequence shown here is derived from an EMBL/GenBank/DDBJ whole genome shotgun (WGS) entry which is preliminary data.</text>
</comment>
<evidence type="ECO:0000313" key="2">
    <source>
        <dbReference type="Proteomes" id="UP000824120"/>
    </source>
</evidence>
<sequence length="77" mass="8919">MSIDLEKAYDTVSRDVLLGLLEAKCISVAYIRAIKTCIMESRLKLELWEDTSKRSSTFQLTWGYTKDHFLACSYFSK</sequence>
<reference evidence="1 2" key="1">
    <citation type="submission" date="2020-09" db="EMBL/GenBank/DDBJ databases">
        <title>De no assembly of potato wild relative species, Solanum commersonii.</title>
        <authorList>
            <person name="Cho K."/>
        </authorList>
    </citation>
    <scope>NUCLEOTIDE SEQUENCE [LARGE SCALE GENOMIC DNA]</scope>
    <source>
        <strain evidence="1">LZ3.2</strain>
        <tissue evidence="1">Leaf</tissue>
    </source>
</reference>
<dbReference type="Proteomes" id="UP000824120">
    <property type="component" value="Chromosome 11"/>
</dbReference>